<keyword evidence="2" id="KW-1185">Reference proteome</keyword>
<sequence>MVWATERVDGGPEATIKFTYGQGELTIISDENGDDVEVWRLRGKYGGCMNLYSYPNE</sequence>
<dbReference type="Proteomes" id="UP001314170">
    <property type="component" value="Unassembled WGS sequence"/>
</dbReference>
<organism evidence="1 2">
    <name type="scientific">Dovyalis caffra</name>
    <dbReference type="NCBI Taxonomy" id="77055"/>
    <lineage>
        <taxon>Eukaryota</taxon>
        <taxon>Viridiplantae</taxon>
        <taxon>Streptophyta</taxon>
        <taxon>Embryophyta</taxon>
        <taxon>Tracheophyta</taxon>
        <taxon>Spermatophyta</taxon>
        <taxon>Magnoliopsida</taxon>
        <taxon>eudicotyledons</taxon>
        <taxon>Gunneridae</taxon>
        <taxon>Pentapetalae</taxon>
        <taxon>rosids</taxon>
        <taxon>fabids</taxon>
        <taxon>Malpighiales</taxon>
        <taxon>Salicaceae</taxon>
        <taxon>Flacourtieae</taxon>
        <taxon>Dovyalis</taxon>
    </lineage>
</organism>
<evidence type="ECO:0000313" key="2">
    <source>
        <dbReference type="Proteomes" id="UP001314170"/>
    </source>
</evidence>
<comment type="caution">
    <text evidence="1">The sequence shown here is derived from an EMBL/GenBank/DDBJ whole genome shotgun (WGS) entry which is preliminary data.</text>
</comment>
<name>A0AAV1R1P0_9ROSI</name>
<evidence type="ECO:0000313" key="1">
    <source>
        <dbReference type="EMBL" id="CAK7327263.1"/>
    </source>
</evidence>
<reference evidence="1 2" key="1">
    <citation type="submission" date="2024-01" db="EMBL/GenBank/DDBJ databases">
        <authorList>
            <person name="Waweru B."/>
        </authorList>
    </citation>
    <scope>NUCLEOTIDE SEQUENCE [LARGE SCALE GENOMIC DNA]</scope>
</reference>
<dbReference type="EMBL" id="CAWUPB010000851">
    <property type="protein sequence ID" value="CAK7327263.1"/>
    <property type="molecule type" value="Genomic_DNA"/>
</dbReference>
<proteinExistence type="predicted"/>
<accession>A0AAV1R1P0</accession>
<dbReference type="AlphaFoldDB" id="A0AAV1R1P0"/>
<protein>
    <submittedName>
        <fullName evidence="1">Uncharacterized protein</fullName>
    </submittedName>
</protein>
<gene>
    <name evidence="1" type="ORF">DCAF_LOCUS4970</name>
</gene>